<gene>
    <name evidence="4" type="ORF">WR25_19046</name>
</gene>
<dbReference type="GO" id="GO:0005634">
    <property type="term" value="C:nucleus"/>
    <property type="evidence" value="ECO:0007669"/>
    <property type="project" value="UniProtKB-SubCell"/>
</dbReference>
<evidence type="ECO:0000313" key="5">
    <source>
        <dbReference type="Proteomes" id="UP000218231"/>
    </source>
</evidence>
<dbReference type="EMBL" id="LIAE01010395">
    <property type="protein sequence ID" value="PAV61937.1"/>
    <property type="molecule type" value="Genomic_DNA"/>
</dbReference>
<comment type="caution">
    <text evidence="4">The sequence shown here is derived from an EMBL/GenBank/DDBJ whole genome shotgun (WGS) entry which is preliminary data.</text>
</comment>
<dbReference type="FunFam" id="2.60.120.10:FF:000149">
    <property type="entry name" value="1,2-dihydroxy-3-keto-5-methylthiopentene dioxygenase homolog"/>
    <property type="match status" value="1"/>
</dbReference>
<proteinExistence type="inferred from homology"/>
<keyword evidence="1 3" id="KW-0963">Cytoplasm</keyword>
<dbReference type="PANTHER" id="PTHR23418:SF1">
    <property type="entry name" value="INACTIVE ACIREDUCTONE DIOXYGENASE 2-RELATED"/>
    <property type="match status" value="1"/>
</dbReference>
<dbReference type="Pfam" id="PF03079">
    <property type="entry name" value="ARD"/>
    <property type="match status" value="1"/>
</dbReference>
<protein>
    <recommendedName>
        <fullName evidence="3">Probable inactive acireductone dioxygenase</fullName>
    </recommendedName>
</protein>
<dbReference type="Proteomes" id="UP000218231">
    <property type="component" value="Unassembled WGS sequence"/>
</dbReference>
<name>A0A2A2JJW7_9BILA</name>
<evidence type="ECO:0000256" key="2">
    <source>
        <dbReference type="ARBA" id="ARBA00023242"/>
    </source>
</evidence>
<evidence type="ECO:0000313" key="4">
    <source>
        <dbReference type="EMBL" id="PAV61937.1"/>
    </source>
</evidence>
<dbReference type="SUPFAM" id="SSF51182">
    <property type="entry name" value="RmlC-like cupins"/>
    <property type="match status" value="1"/>
</dbReference>
<accession>A0A2A2JJW7</accession>
<keyword evidence="5" id="KW-1185">Reference proteome</keyword>
<comment type="caution">
    <text evidence="3">This enzyme lacks one or more conserved metal-binding sites. It may be non-functional.</text>
</comment>
<dbReference type="GO" id="GO:0019509">
    <property type="term" value="P:L-methionine salvage from methylthioadenosine"/>
    <property type="evidence" value="ECO:0007669"/>
    <property type="project" value="InterPro"/>
</dbReference>
<evidence type="ECO:0000256" key="3">
    <source>
        <dbReference type="HAMAP-Rule" id="MF_03154"/>
    </source>
</evidence>
<evidence type="ECO:0000256" key="1">
    <source>
        <dbReference type="ARBA" id="ARBA00022490"/>
    </source>
</evidence>
<dbReference type="CDD" id="cd02232">
    <property type="entry name" value="cupin_ARD"/>
    <property type="match status" value="1"/>
</dbReference>
<dbReference type="Gene3D" id="2.60.120.10">
    <property type="entry name" value="Jelly Rolls"/>
    <property type="match status" value="1"/>
</dbReference>
<comment type="function">
    <text evidence="3">Probable inactive acireductone dioxygenase.</text>
</comment>
<comment type="subcellular location">
    <subcellularLocation>
        <location evidence="3">Cytoplasm</location>
    </subcellularLocation>
    <subcellularLocation>
        <location evidence="3">Nucleus</location>
    </subcellularLocation>
</comment>
<keyword evidence="2 3" id="KW-0539">Nucleus</keyword>
<sequence length="172" mass="20271">MKITNFRKTFDSPKMVQCWLMDSYPLGDPRLPHHVFPPKMITPDELTKRTGTLYWKLDTLDQIALSKRLTMMKLERKFKREDIFTLDAETTANFKDKIDELFEEASSSDDQARLIIDGSAYFDVEDNEGNWVRILCEHGDLILIPSNTSFRFTTTPKNYVKMRRFFKDNSQE</sequence>
<dbReference type="InterPro" id="IPR027496">
    <property type="entry name" value="ARD_euk"/>
</dbReference>
<dbReference type="OrthoDB" id="1867259at2759"/>
<dbReference type="InterPro" id="IPR004313">
    <property type="entry name" value="ARD"/>
</dbReference>
<dbReference type="AlphaFoldDB" id="A0A2A2JJW7"/>
<dbReference type="STRING" id="2018661.A0A2A2JJW7"/>
<reference evidence="4 5" key="1">
    <citation type="journal article" date="2017" name="Curr. Biol.">
        <title>Genome architecture and evolution of a unichromosomal asexual nematode.</title>
        <authorList>
            <person name="Fradin H."/>
            <person name="Zegar C."/>
            <person name="Gutwein M."/>
            <person name="Lucas J."/>
            <person name="Kovtun M."/>
            <person name="Corcoran D."/>
            <person name="Baugh L.R."/>
            <person name="Kiontke K."/>
            <person name="Gunsalus K."/>
            <person name="Fitch D.H."/>
            <person name="Piano F."/>
        </authorList>
    </citation>
    <scope>NUCLEOTIDE SEQUENCE [LARGE SCALE GENOMIC DNA]</scope>
    <source>
        <strain evidence="4">PF1309</strain>
    </source>
</reference>
<comment type="caution">
    <text evidence="3">Lacks conserved residue(s) required for the propagation of feature annotation.</text>
</comment>
<dbReference type="HAMAP" id="MF_03154">
    <property type="entry name" value="Salvage_MtnD_euk"/>
    <property type="match status" value="1"/>
</dbReference>
<comment type="similarity">
    <text evidence="3">Belongs to the acireductone dioxygenase (ARD) family.</text>
</comment>
<dbReference type="GO" id="GO:0010309">
    <property type="term" value="F:acireductone dioxygenase [iron(II)-requiring] activity"/>
    <property type="evidence" value="ECO:0007669"/>
    <property type="project" value="InterPro"/>
</dbReference>
<dbReference type="PANTHER" id="PTHR23418">
    <property type="entry name" value="ACIREDUCTONE DIOXYGENASE"/>
    <property type="match status" value="1"/>
</dbReference>
<dbReference type="InterPro" id="IPR011051">
    <property type="entry name" value="RmlC_Cupin_sf"/>
</dbReference>
<dbReference type="InterPro" id="IPR014710">
    <property type="entry name" value="RmlC-like_jellyroll"/>
</dbReference>
<organism evidence="4 5">
    <name type="scientific">Diploscapter pachys</name>
    <dbReference type="NCBI Taxonomy" id="2018661"/>
    <lineage>
        <taxon>Eukaryota</taxon>
        <taxon>Metazoa</taxon>
        <taxon>Ecdysozoa</taxon>
        <taxon>Nematoda</taxon>
        <taxon>Chromadorea</taxon>
        <taxon>Rhabditida</taxon>
        <taxon>Rhabditina</taxon>
        <taxon>Rhabditomorpha</taxon>
        <taxon>Rhabditoidea</taxon>
        <taxon>Rhabditidae</taxon>
        <taxon>Diploscapter</taxon>
    </lineage>
</organism>
<dbReference type="GO" id="GO:0005737">
    <property type="term" value="C:cytoplasm"/>
    <property type="evidence" value="ECO:0007669"/>
    <property type="project" value="UniProtKB-SubCell"/>
</dbReference>